<dbReference type="InterPro" id="IPR057670">
    <property type="entry name" value="SH3_retrovirus"/>
</dbReference>
<evidence type="ECO:0000259" key="1">
    <source>
        <dbReference type="Pfam" id="PF25597"/>
    </source>
</evidence>
<organism evidence="2 3">
    <name type="scientific">Austropuccinia psidii MF-1</name>
    <dbReference type="NCBI Taxonomy" id="1389203"/>
    <lineage>
        <taxon>Eukaryota</taxon>
        <taxon>Fungi</taxon>
        <taxon>Dikarya</taxon>
        <taxon>Basidiomycota</taxon>
        <taxon>Pucciniomycotina</taxon>
        <taxon>Pucciniomycetes</taxon>
        <taxon>Pucciniales</taxon>
        <taxon>Sphaerophragmiaceae</taxon>
        <taxon>Austropuccinia</taxon>
    </lineage>
</organism>
<feature type="domain" description="Retroviral polymerase SH3-like" evidence="1">
    <location>
        <begin position="31"/>
        <end position="87"/>
    </location>
</feature>
<reference evidence="2" key="1">
    <citation type="submission" date="2021-03" db="EMBL/GenBank/DDBJ databases">
        <title>Draft genome sequence of rust myrtle Austropuccinia psidii MF-1, a brazilian biotype.</title>
        <authorList>
            <person name="Quecine M.C."/>
            <person name="Pachon D.M.R."/>
            <person name="Bonatelli M.L."/>
            <person name="Correr F.H."/>
            <person name="Franceschini L.M."/>
            <person name="Leite T.F."/>
            <person name="Margarido G.R.A."/>
            <person name="Almeida C.A."/>
            <person name="Ferrarezi J.A."/>
            <person name="Labate C.A."/>
        </authorList>
    </citation>
    <scope>NUCLEOTIDE SEQUENCE</scope>
    <source>
        <strain evidence="2">MF-1</strain>
    </source>
</reference>
<evidence type="ECO:0000313" key="2">
    <source>
        <dbReference type="EMBL" id="MBW0465344.1"/>
    </source>
</evidence>
<comment type="caution">
    <text evidence="2">The sequence shown here is derived from an EMBL/GenBank/DDBJ whole genome shotgun (WGS) entry which is preliminary data.</text>
</comment>
<keyword evidence="3" id="KW-1185">Reference proteome</keyword>
<dbReference type="Proteomes" id="UP000765509">
    <property type="component" value="Unassembled WGS sequence"/>
</dbReference>
<protein>
    <recommendedName>
        <fullName evidence="1">Retroviral polymerase SH3-like domain-containing protein</fullName>
    </recommendedName>
</protein>
<dbReference type="OrthoDB" id="421869at2759"/>
<gene>
    <name evidence="2" type="ORF">O181_005059</name>
</gene>
<sequence length="189" mass="21873">MIHTVSRDKLSPSYLCNVTAPNIKSLHTFGCRVIFAVPKQQAWTFAPHGEMGIFLSYYNENSAYHILKISDRKVYTSRNVVFFENLFLELRKTSEPNLPSLKFSETPFTVEEEEELFECIEEEDMAEYPTVEERENVEIESATSSENIISSPVAKRIRVIEPRHPILINCDIREENILTYPRLPEALLT</sequence>
<proteinExistence type="predicted"/>
<accession>A0A9Q3BGV5</accession>
<evidence type="ECO:0000313" key="3">
    <source>
        <dbReference type="Proteomes" id="UP000765509"/>
    </source>
</evidence>
<name>A0A9Q3BGV5_9BASI</name>
<dbReference type="AlphaFoldDB" id="A0A9Q3BGV5"/>
<dbReference type="Pfam" id="PF25597">
    <property type="entry name" value="SH3_retrovirus"/>
    <property type="match status" value="1"/>
</dbReference>
<dbReference type="EMBL" id="AVOT02001016">
    <property type="protein sequence ID" value="MBW0465344.1"/>
    <property type="molecule type" value="Genomic_DNA"/>
</dbReference>